<comment type="similarity">
    <text evidence="7">Belongs to the NFYC/HAP5 subunit family.</text>
</comment>
<comment type="caution">
    <text evidence="9">The sequence shown here is derived from an EMBL/GenBank/DDBJ whole genome shotgun (WGS) entry which is preliminary data.</text>
</comment>
<dbReference type="GO" id="GO:0001228">
    <property type="term" value="F:DNA-binding transcription activator activity, RNA polymerase II-specific"/>
    <property type="evidence" value="ECO:0007669"/>
    <property type="project" value="TreeGrafter"/>
</dbReference>
<keyword evidence="3" id="KW-0238">DNA-binding</keyword>
<evidence type="ECO:0000313" key="10">
    <source>
        <dbReference type="Proteomes" id="UP001162640"/>
    </source>
</evidence>
<evidence type="ECO:0000256" key="1">
    <source>
        <dbReference type="ARBA" id="ARBA00004123"/>
    </source>
</evidence>
<comment type="subcellular location">
    <subcellularLocation>
        <location evidence="1">Nucleus</location>
    </subcellularLocation>
</comment>
<proteinExistence type="inferred from homology"/>
<keyword evidence="6" id="KW-0539">Nucleus</keyword>
<dbReference type="GO" id="GO:0046982">
    <property type="term" value="F:protein heterodimerization activity"/>
    <property type="evidence" value="ECO:0007669"/>
    <property type="project" value="InterPro"/>
</dbReference>
<evidence type="ECO:0000256" key="3">
    <source>
        <dbReference type="ARBA" id="ARBA00023125"/>
    </source>
</evidence>
<dbReference type="SUPFAM" id="SSF47113">
    <property type="entry name" value="Histone-fold"/>
    <property type="match status" value="1"/>
</dbReference>
<dbReference type="GO" id="GO:0016602">
    <property type="term" value="C:CCAAT-binding factor complex"/>
    <property type="evidence" value="ECO:0007669"/>
    <property type="project" value="TreeGrafter"/>
</dbReference>
<evidence type="ECO:0000256" key="2">
    <source>
        <dbReference type="ARBA" id="ARBA00023015"/>
    </source>
</evidence>
<dbReference type="PANTHER" id="PTHR10252:SF8">
    <property type="entry name" value="NUCLEAR TRANSCRIPTION FACTOR Y SUBUNIT GAMMA"/>
    <property type="match status" value="1"/>
</dbReference>
<evidence type="ECO:0000313" key="9">
    <source>
        <dbReference type="EMBL" id="GMH70586.1"/>
    </source>
</evidence>
<evidence type="ECO:0000259" key="8">
    <source>
        <dbReference type="Pfam" id="PF00125"/>
    </source>
</evidence>
<organism evidence="9 10">
    <name type="scientific">Triparma laevis f. inornata</name>
    <dbReference type="NCBI Taxonomy" id="1714386"/>
    <lineage>
        <taxon>Eukaryota</taxon>
        <taxon>Sar</taxon>
        <taxon>Stramenopiles</taxon>
        <taxon>Ochrophyta</taxon>
        <taxon>Bolidophyceae</taxon>
        <taxon>Parmales</taxon>
        <taxon>Triparmaceae</taxon>
        <taxon>Triparma</taxon>
    </lineage>
</organism>
<keyword evidence="2" id="KW-0805">Transcription regulation</keyword>
<gene>
    <name evidence="9" type="ORF">TL16_g05446</name>
</gene>
<dbReference type="EMBL" id="BLQM01000158">
    <property type="protein sequence ID" value="GMH70586.1"/>
    <property type="molecule type" value="Genomic_DNA"/>
</dbReference>
<dbReference type="InterPro" id="IPR050568">
    <property type="entry name" value="Transcr_DNA_Rep_Reg"/>
</dbReference>
<dbReference type="FunFam" id="1.10.20.10:FF:000062">
    <property type="entry name" value="Nuclear transcription factor Y subunit C"/>
    <property type="match status" value="1"/>
</dbReference>
<dbReference type="AlphaFoldDB" id="A0A9W7AH22"/>
<dbReference type="CDD" id="cd22908">
    <property type="entry name" value="HFD_NFYC-like"/>
    <property type="match status" value="1"/>
</dbReference>
<dbReference type="GO" id="GO:0000978">
    <property type="term" value="F:RNA polymerase II cis-regulatory region sequence-specific DNA binding"/>
    <property type="evidence" value="ECO:0007669"/>
    <property type="project" value="TreeGrafter"/>
</dbReference>
<name>A0A9W7AH22_9STRA</name>
<evidence type="ECO:0000256" key="5">
    <source>
        <dbReference type="ARBA" id="ARBA00023163"/>
    </source>
</evidence>
<dbReference type="Gene3D" id="1.10.20.10">
    <property type="entry name" value="Histone, subunit A"/>
    <property type="match status" value="1"/>
</dbReference>
<reference evidence="10" key="1">
    <citation type="journal article" date="2023" name="Commun. Biol.">
        <title>Genome analysis of Parmales, the sister group of diatoms, reveals the evolutionary specialization of diatoms from phago-mixotrophs to photoautotrophs.</title>
        <authorList>
            <person name="Ban H."/>
            <person name="Sato S."/>
            <person name="Yoshikawa S."/>
            <person name="Yamada K."/>
            <person name="Nakamura Y."/>
            <person name="Ichinomiya M."/>
            <person name="Sato N."/>
            <person name="Blanc-Mathieu R."/>
            <person name="Endo H."/>
            <person name="Kuwata A."/>
            <person name="Ogata H."/>
        </authorList>
    </citation>
    <scope>NUCLEOTIDE SEQUENCE [LARGE SCALE GENOMIC DNA]</scope>
</reference>
<accession>A0A9W7AH22</accession>
<dbReference type="InterPro" id="IPR009072">
    <property type="entry name" value="Histone-fold"/>
</dbReference>
<evidence type="ECO:0000256" key="7">
    <source>
        <dbReference type="ARBA" id="ARBA00038129"/>
    </source>
</evidence>
<evidence type="ECO:0000256" key="6">
    <source>
        <dbReference type="ARBA" id="ARBA00023242"/>
    </source>
</evidence>
<keyword evidence="4" id="KW-0010">Activator</keyword>
<keyword evidence="5" id="KW-0804">Transcription</keyword>
<dbReference type="InterPro" id="IPR007125">
    <property type="entry name" value="H2A/H2B/H3"/>
</dbReference>
<dbReference type="Proteomes" id="UP001162640">
    <property type="component" value="Unassembled WGS sequence"/>
</dbReference>
<feature type="domain" description="Core Histone H2A/H2B/H3" evidence="8">
    <location>
        <begin position="35"/>
        <end position="112"/>
    </location>
</feature>
<sequence length="240" mass="26423">MSNTDNRTVSPLTQVLSDYQAANENMVTAIEPHANDWKSHILPLARIKKIMKSEDEIKPSMGQQKLMISSEGPIFFSKACEIFIGEVAIRAWMSTCEGKRRTVQKADVQSALNRSDMFDFLIDIVPRLTGKSPVEVGKGNGGETEFEGDSNEIPTVNPQHGMMLQAITHHLQQDQMSQQLDPNLAVMMSGFEGGGAAGVGSGGLASEEEQRILMMQWQAAATQNLQAEELKRKKADDDDE</sequence>
<evidence type="ECO:0000256" key="4">
    <source>
        <dbReference type="ARBA" id="ARBA00023159"/>
    </source>
</evidence>
<dbReference type="PANTHER" id="PTHR10252">
    <property type="entry name" value="HISTONE-LIKE TRANSCRIPTION FACTOR CCAAT-RELATED"/>
    <property type="match status" value="1"/>
</dbReference>
<protein>
    <recommendedName>
        <fullName evidence="8">Core Histone H2A/H2B/H3 domain-containing protein</fullName>
    </recommendedName>
</protein>
<dbReference type="Pfam" id="PF00125">
    <property type="entry name" value="Histone"/>
    <property type="match status" value="1"/>
</dbReference>